<accession>A0A2N9GK79</accession>
<feature type="compositionally biased region" description="Basic and acidic residues" evidence="4">
    <location>
        <begin position="328"/>
        <end position="341"/>
    </location>
</feature>
<dbReference type="GO" id="GO:0017069">
    <property type="term" value="F:snRNA binding"/>
    <property type="evidence" value="ECO:0007669"/>
    <property type="project" value="TreeGrafter"/>
</dbReference>
<dbReference type="GO" id="GO:0071011">
    <property type="term" value="C:precatalytic spliceosome"/>
    <property type="evidence" value="ECO:0007669"/>
    <property type="project" value="TreeGrafter"/>
</dbReference>
<dbReference type="SMART" id="SM00360">
    <property type="entry name" value="RRM"/>
    <property type="match status" value="1"/>
</dbReference>
<feature type="region of interest" description="Disordered" evidence="4">
    <location>
        <begin position="157"/>
        <end position="368"/>
    </location>
</feature>
<evidence type="ECO:0000256" key="4">
    <source>
        <dbReference type="SAM" id="MobiDB-lite"/>
    </source>
</evidence>
<dbReference type="Gene3D" id="3.30.70.330">
    <property type="match status" value="1"/>
</dbReference>
<name>A0A2N9GK79_FAGSY</name>
<feature type="domain" description="RRM" evidence="5">
    <location>
        <begin position="61"/>
        <end position="139"/>
    </location>
</feature>
<dbReference type="PANTHER" id="PTHR13952">
    <property type="entry name" value="U1 SMALL NUCLEAR RIBONUCLEOPROTEIN 70 KD"/>
    <property type="match status" value="1"/>
</dbReference>
<dbReference type="PANTHER" id="PTHR13952:SF6">
    <property type="entry name" value="U11_U12 SMALL NUCLEAR RIBONUCLEOPROTEIN 35 KDA PROTEIN"/>
    <property type="match status" value="1"/>
</dbReference>
<feature type="compositionally biased region" description="Basic and acidic residues" evidence="4">
    <location>
        <begin position="157"/>
        <end position="172"/>
    </location>
</feature>
<feature type="compositionally biased region" description="Basic and acidic residues" evidence="4">
    <location>
        <begin position="308"/>
        <end position="321"/>
    </location>
</feature>
<sequence length="368" mass="43069">MSANKVNAVFYAESYHPIQAGSIDGTDILLHDNAVYRAQLCASAHLYDPFGDPNVIGDPYCTVFVTRLSRLTTEHTLRKAMSKYGRVRNLRLVRHIVTGASRGYAFVEYETEREMRRAYKDAHHSKIDDCEIMVDYYRQQLMPGWIPRRLGGGLGGKKESGQLRFGGREKPFRAPLRPIPFDDLKRLGIPPPPEGRYMSRFQDPSPPRRERSSVDREEGSQKRDAQERSHKRSSVDSEERYHKRSSVDGEDRYHKRSSMDQEEHSRKWSPVEREEHYSKRTSVDRGDRSHSMSSTKEERHRKRSSSNRSDRRSSKDRDEHHKRSSSNRSDRRSSKDRDERTNKRHKHSDHSHRHERRSTTGDLSPEQE</sequence>
<dbReference type="EMBL" id="OIVN01002344">
    <property type="protein sequence ID" value="SPD02846.1"/>
    <property type="molecule type" value="Genomic_DNA"/>
</dbReference>
<evidence type="ECO:0000256" key="3">
    <source>
        <dbReference type="PROSITE-ProRule" id="PRU00176"/>
    </source>
</evidence>
<feature type="compositionally biased region" description="Basic and acidic residues" evidence="4">
    <location>
        <begin position="206"/>
        <end position="298"/>
    </location>
</feature>
<evidence type="ECO:0000313" key="6">
    <source>
        <dbReference type="EMBL" id="SPD02846.1"/>
    </source>
</evidence>
<dbReference type="Pfam" id="PF00076">
    <property type="entry name" value="RRM_1"/>
    <property type="match status" value="1"/>
</dbReference>
<reference evidence="6" key="1">
    <citation type="submission" date="2018-02" db="EMBL/GenBank/DDBJ databases">
        <authorList>
            <person name="Cohen D.B."/>
            <person name="Kent A.D."/>
        </authorList>
    </citation>
    <scope>NUCLEOTIDE SEQUENCE</scope>
</reference>
<comment type="subcellular location">
    <subcellularLocation>
        <location evidence="1">Nucleus</location>
    </subcellularLocation>
</comment>
<protein>
    <recommendedName>
        <fullName evidence="5">RRM domain-containing protein</fullName>
    </recommendedName>
</protein>
<dbReference type="InterPro" id="IPR012677">
    <property type="entry name" value="Nucleotide-bd_a/b_plait_sf"/>
</dbReference>
<feature type="compositionally biased region" description="Basic residues" evidence="4">
    <location>
        <begin position="342"/>
        <end position="356"/>
    </location>
</feature>
<dbReference type="PROSITE" id="PS50102">
    <property type="entry name" value="RRM"/>
    <property type="match status" value="1"/>
</dbReference>
<evidence type="ECO:0000256" key="1">
    <source>
        <dbReference type="ARBA" id="ARBA00004123"/>
    </source>
</evidence>
<dbReference type="FunFam" id="3.30.70.330:FF:000132">
    <property type="entry name" value="Small nuclear ribonucleoprotein U11/U12 subunit 35"/>
    <property type="match status" value="1"/>
</dbReference>
<evidence type="ECO:0000259" key="5">
    <source>
        <dbReference type="PROSITE" id="PS50102"/>
    </source>
</evidence>
<dbReference type="GO" id="GO:0000398">
    <property type="term" value="P:mRNA splicing, via spliceosome"/>
    <property type="evidence" value="ECO:0007669"/>
    <property type="project" value="TreeGrafter"/>
</dbReference>
<keyword evidence="3" id="KW-0694">RNA-binding</keyword>
<evidence type="ECO:0000256" key="2">
    <source>
        <dbReference type="ARBA" id="ARBA00023242"/>
    </source>
</evidence>
<dbReference type="InterPro" id="IPR000504">
    <property type="entry name" value="RRM_dom"/>
</dbReference>
<organism evidence="6">
    <name type="scientific">Fagus sylvatica</name>
    <name type="common">Beechnut</name>
    <dbReference type="NCBI Taxonomy" id="28930"/>
    <lineage>
        <taxon>Eukaryota</taxon>
        <taxon>Viridiplantae</taxon>
        <taxon>Streptophyta</taxon>
        <taxon>Embryophyta</taxon>
        <taxon>Tracheophyta</taxon>
        <taxon>Spermatophyta</taxon>
        <taxon>Magnoliopsida</taxon>
        <taxon>eudicotyledons</taxon>
        <taxon>Gunneridae</taxon>
        <taxon>Pentapetalae</taxon>
        <taxon>rosids</taxon>
        <taxon>fabids</taxon>
        <taxon>Fagales</taxon>
        <taxon>Fagaceae</taxon>
        <taxon>Fagus</taxon>
    </lineage>
</organism>
<gene>
    <name evidence="6" type="ORF">FSB_LOCUS30728</name>
</gene>
<dbReference type="InterPro" id="IPR035979">
    <property type="entry name" value="RBD_domain_sf"/>
</dbReference>
<dbReference type="AlphaFoldDB" id="A0A2N9GK79"/>
<proteinExistence type="predicted"/>
<keyword evidence="2" id="KW-0539">Nucleus</keyword>
<dbReference type="GO" id="GO:0003729">
    <property type="term" value="F:mRNA binding"/>
    <property type="evidence" value="ECO:0007669"/>
    <property type="project" value="TreeGrafter"/>
</dbReference>
<dbReference type="SUPFAM" id="SSF54928">
    <property type="entry name" value="RNA-binding domain, RBD"/>
    <property type="match status" value="1"/>
</dbReference>
<dbReference type="InterPro" id="IPR051183">
    <property type="entry name" value="U1_U11-U12_snRNP_70-35kDa"/>
</dbReference>